<dbReference type="GO" id="GO:0043565">
    <property type="term" value="F:sequence-specific DNA binding"/>
    <property type="evidence" value="ECO:0007669"/>
    <property type="project" value="TreeGrafter"/>
</dbReference>
<dbReference type="GO" id="GO:0006351">
    <property type="term" value="P:DNA-templated transcription"/>
    <property type="evidence" value="ECO:0007669"/>
    <property type="project" value="TreeGrafter"/>
</dbReference>
<keyword evidence="4" id="KW-0804">Transcription</keyword>
<dbReference type="PROSITE" id="PS50931">
    <property type="entry name" value="HTH_LYSR"/>
    <property type="match status" value="1"/>
</dbReference>
<evidence type="ECO:0000256" key="4">
    <source>
        <dbReference type="ARBA" id="ARBA00023163"/>
    </source>
</evidence>
<proteinExistence type="inferred from homology"/>
<reference evidence="6" key="2">
    <citation type="journal article" date="2018" name="ISME J.">
        <title>A dynamic microbial community with high functional redundancy inhabits the cold, oxic subseafloor aquifer.</title>
        <authorList>
            <person name="Tully B.J."/>
            <person name="Wheat C.G."/>
            <person name="Glazer B.T."/>
            <person name="Huber J.A."/>
        </authorList>
    </citation>
    <scope>NUCLEOTIDE SEQUENCE</scope>
    <source>
        <strain evidence="6">NORP83</strain>
    </source>
</reference>
<accession>A0A2A4YSQ0</accession>
<dbReference type="AlphaFoldDB" id="A0A2A4YSQ0"/>
<evidence type="ECO:0000256" key="2">
    <source>
        <dbReference type="ARBA" id="ARBA00023015"/>
    </source>
</evidence>
<dbReference type="InterPro" id="IPR000847">
    <property type="entry name" value="LysR_HTH_N"/>
</dbReference>
<dbReference type="Gene3D" id="1.10.10.10">
    <property type="entry name" value="Winged helix-like DNA-binding domain superfamily/Winged helix DNA-binding domain"/>
    <property type="match status" value="1"/>
</dbReference>
<dbReference type="PANTHER" id="PTHR30537:SF3">
    <property type="entry name" value="TRANSCRIPTIONAL REGULATORY PROTEIN"/>
    <property type="match status" value="1"/>
</dbReference>
<comment type="caution">
    <text evidence="6">The sequence shown here is derived from an EMBL/GenBank/DDBJ whole genome shotgun (WGS) entry which is preliminary data.</text>
</comment>
<keyword evidence="2" id="KW-0805">Transcription regulation</keyword>
<dbReference type="Gene3D" id="3.40.190.290">
    <property type="match status" value="1"/>
</dbReference>
<comment type="similarity">
    <text evidence="1">Belongs to the LysR transcriptional regulatory family.</text>
</comment>
<dbReference type="Pfam" id="PF03466">
    <property type="entry name" value="LysR_substrate"/>
    <property type="match status" value="1"/>
</dbReference>
<protein>
    <submittedName>
        <fullName evidence="6">LysR family transcriptional regulator</fullName>
    </submittedName>
</protein>
<evidence type="ECO:0000259" key="5">
    <source>
        <dbReference type="PROSITE" id="PS50931"/>
    </source>
</evidence>
<name>A0A2A4YSQ0_9PROT</name>
<organism evidence="6">
    <name type="scientific">OCS116 cluster bacterium</name>
    <dbReference type="NCBI Taxonomy" id="2030921"/>
    <lineage>
        <taxon>Bacteria</taxon>
        <taxon>Pseudomonadati</taxon>
        <taxon>Pseudomonadota</taxon>
        <taxon>Alphaproteobacteria</taxon>
        <taxon>OCS116 cluster</taxon>
    </lineage>
</organism>
<dbReference type="InterPro" id="IPR005119">
    <property type="entry name" value="LysR_subst-bd"/>
</dbReference>
<dbReference type="PANTHER" id="PTHR30537">
    <property type="entry name" value="HTH-TYPE TRANSCRIPTIONAL REGULATOR"/>
    <property type="match status" value="1"/>
</dbReference>
<evidence type="ECO:0000256" key="3">
    <source>
        <dbReference type="ARBA" id="ARBA00023125"/>
    </source>
</evidence>
<dbReference type="InterPro" id="IPR036390">
    <property type="entry name" value="WH_DNA-bd_sf"/>
</dbReference>
<dbReference type="GO" id="GO:0003700">
    <property type="term" value="F:DNA-binding transcription factor activity"/>
    <property type="evidence" value="ECO:0007669"/>
    <property type="project" value="InterPro"/>
</dbReference>
<dbReference type="InterPro" id="IPR036388">
    <property type="entry name" value="WH-like_DNA-bd_sf"/>
</dbReference>
<sequence>MNWNDLKYYLTVARVNSITEAGVELGVSPSTVARRISELESRLGTSLFNKRSTGYFLSEAGKGIFSVVDETEANFQFLERKLANFSDAKARPVKIELPELLGQYVIIPELLALRRSEPGIRFEIVNSVKNSKLSSRGSDIVVRLSMPKSGSYTTRRIGIISQAAYCSQAYLKEQGRPSSTRDSVNHTLIGWNEGMRNLPLAKWFSELTAGSDLWLETSNFNLQLESVCAGIGIAALPKFVAEKFGLKRVFEDYQPLTSDIWLMRSIETSSFEHVDIVLKHIENIIKSKNEEIAFE</sequence>
<evidence type="ECO:0000256" key="1">
    <source>
        <dbReference type="ARBA" id="ARBA00009437"/>
    </source>
</evidence>
<evidence type="ECO:0000313" key="6">
    <source>
        <dbReference type="EMBL" id="PCI97327.1"/>
    </source>
</evidence>
<dbReference type="EMBL" id="NVUS01000031">
    <property type="protein sequence ID" value="PCI97327.1"/>
    <property type="molecule type" value="Genomic_DNA"/>
</dbReference>
<gene>
    <name evidence="6" type="ORF">COB13_16070</name>
</gene>
<dbReference type="SUPFAM" id="SSF53850">
    <property type="entry name" value="Periplasmic binding protein-like II"/>
    <property type="match status" value="1"/>
</dbReference>
<feature type="domain" description="HTH lysR-type" evidence="5">
    <location>
        <begin position="1"/>
        <end position="58"/>
    </location>
</feature>
<reference key="1">
    <citation type="submission" date="2017-08" db="EMBL/GenBank/DDBJ databases">
        <title>A dynamic microbial community with high functional redundancy inhabits the cold, oxic subseafloor aquifer.</title>
        <authorList>
            <person name="Tully B.J."/>
            <person name="Wheat C.G."/>
            <person name="Glazer B.T."/>
            <person name="Huber J.A."/>
        </authorList>
    </citation>
    <scope>NUCLEOTIDE SEQUENCE [LARGE SCALE GENOMIC DNA]</scope>
</reference>
<keyword evidence="3" id="KW-0238">DNA-binding</keyword>
<dbReference type="Pfam" id="PF00126">
    <property type="entry name" value="HTH_1"/>
    <property type="match status" value="1"/>
</dbReference>
<dbReference type="SUPFAM" id="SSF46785">
    <property type="entry name" value="Winged helix' DNA-binding domain"/>
    <property type="match status" value="1"/>
</dbReference>
<dbReference type="InterPro" id="IPR058163">
    <property type="entry name" value="LysR-type_TF_proteobact-type"/>
</dbReference>